<organism evidence="2 3">
    <name type="scientific">Salix udensis</name>
    <dbReference type="NCBI Taxonomy" id="889485"/>
    <lineage>
        <taxon>Eukaryota</taxon>
        <taxon>Viridiplantae</taxon>
        <taxon>Streptophyta</taxon>
        <taxon>Embryophyta</taxon>
        <taxon>Tracheophyta</taxon>
        <taxon>Spermatophyta</taxon>
        <taxon>Magnoliopsida</taxon>
        <taxon>eudicotyledons</taxon>
        <taxon>Gunneridae</taxon>
        <taxon>Pentapetalae</taxon>
        <taxon>rosids</taxon>
        <taxon>fabids</taxon>
        <taxon>Malpighiales</taxon>
        <taxon>Salicaceae</taxon>
        <taxon>Saliceae</taxon>
        <taxon>Salix</taxon>
    </lineage>
</organism>
<dbReference type="AlphaFoldDB" id="A0AAD6P3W1"/>
<accession>A0AAD6P3W1</accession>
<protein>
    <submittedName>
        <fullName evidence="2">Uncharacterized protein</fullName>
    </submittedName>
</protein>
<name>A0AAD6P3W1_9ROSI</name>
<gene>
    <name evidence="2" type="ORF">OIU84_004569</name>
</gene>
<evidence type="ECO:0000313" key="3">
    <source>
        <dbReference type="Proteomes" id="UP001162972"/>
    </source>
</evidence>
<evidence type="ECO:0000256" key="1">
    <source>
        <dbReference type="SAM" id="SignalP"/>
    </source>
</evidence>
<dbReference type="Proteomes" id="UP001162972">
    <property type="component" value="Chromosome 3"/>
</dbReference>
<proteinExistence type="predicted"/>
<keyword evidence="3" id="KW-1185">Reference proteome</keyword>
<comment type="caution">
    <text evidence="2">The sequence shown here is derived from an EMBL/GenBank/DDBJ whole genome shotgun (WGS) entry which is preliminary data.</text>
</comment>
<reference evidence="2 3" key="1">
    <citation type="journal article" date="2023" name="Int. J. Mol. Sci.">
        <title>De Novo Assembly and Annotation of 11 Diverse Shrub Willow (Salix) Genomes Reveals Novel Gene Organization in Sex-Linked Regions.</title>
        <authorList>
            <person name="Hyden B."/>
            <person name="Feng K."/>
            <person name="Yates T.B."/>
            <person name="Jawdy S."/>
            <person name="Cereghino C."/>
            <person name="Smart L.B."/>
            <person name="Muchero W."/>
        </authorList>
    </citation>
    <scope>NUCLEOTIDE SEQUENCE [LARGE SCALE GENOMIC DNA]</scope>
    <source>
        <tissue evidence="2">Shoot tip</tissue>
    </source>
</reference>
<keyword evidence="1" id="KW-0732">Signal</keyword>
<dbReference type="EMBL" id="JAPFFJ010000012">
    <property type="protein sequence ID" value="KAJ6415797.1"/>
    <property type="molecule type" value="Genomic_DNA"/>
</dbReference>
<sequence>MYISGFSFSILLSRLPRASAALLRSEAPLSWSNNFFSRIATTALGEPILEVDPDAVIDPTLATGKAFMGAFLTTSGVTTELFIILKKGVGLIVGEEPNLILGFVSEEPSLFLGCLGCGGFRSALLSHELVVVDLRLMGVALRSVGSSGLLRVKELICGLTQLGWVYVQVAPIVMIILQITCCVLAQLIFGYSESLCAGQLWVWCVSAYEQCSTLITFSLPVKLDSWAECCEPGVWFALLILRNTMVMAA</sequence>
<feature type="signal peptide" evidence="1">
    <location>
        <begin position="1"/>
        <end position="20"/>
    </location>
</feature>
<evidence type="ECO:0000313" key="2">
    <source>
        <dbReference type="EMBL" id="KAJ6415797.1"/>
    </source>
</evidence>
<feature type="chain" id="PRO_5041954312" evidence="1">
    <location>
        <begin position="21"/>
        <end position="249"/>
    </location>
</feature>